<protein>
    <submittedName>
        <fullName evidence="1">Uncharacterized protein</fullName>
    </submittedName>
</protein>
<keyword evidence="2" id="KW-1185">Reference proteome</keyword>
<comment type="caution">
    <text evidence="1">The sequence shown here is derived from an EMBL/GenBank/DDBJ whole genome shotgun (WGS) entry which is preliminary data.</text>
</comment>
<evidence type="ECO:0000313" key="1">
    <source>
        <dbReference type="EMBL" id="PYZ97153.1"/>
    </source>
</evidence>
<dbReference type="AlphaFoldDB" id="A0A2W0H5N2"/>
<dbReference type="OrthoDB" id="2968867at2"/>
<gene>
    <name evidence="1" type="ORF">CR205_00690</name>
</gene>
<dbReference type="Proteomes" id="UP000248066">
    <property type="component" value="Unassembled WGS sequence"/>
</dbReference>
<dbReference type="Pfam" id="PF14165">
    <property type="entry name" value="YtzH"/>
    <property type="match status" value="1"/>
</dbReference>
<evidence type="ECO:0000313" key="2">
    <source>
        <dbReference type="Proteomes" id="UP000248066"/>
    </source>
</evidence>
<dbReference type="EMBL" id="PDOF01000001">
    <property type="protein sequence ID" value="PYZ97153.1"/>
    <property type="molecule type" value="Genomic_DNA"/>
</dbReference>
<name>A0A2W0H5N2_9BACI</name>
<accession>A0A2W0H5N2</accession>
<dbReference type="RefSeq" id="WP_110515946.1">
    <property type="nucleotide sequence ID" value="NZ_PDOF01000001.1"/>
</dbReference>
<reference evidence="1 2" key="1">
    <citation type="submission" date="2017-10" db="EMBL/GenBank/DDBJ databases">
        <title>Bacillus sp. nov., a halophilic bacterium isolated from a Yangshapao Lake.</title>
        <authorList>
            <person name="Wang H."/>
        </authorList>
    </citation>
    <scope>NUCLEOTIDE SEQUENCE [LARGE SCALE GENOMIC DNA]</scope>
    <source>
        <strain evidence="1 2">YSP-3</strain>
    </source>
</reference>
<proteinExistence type="predicted"/>
<sequence length="99" mass="11719">MPMTYHHQLQLLVDILKNQDTEHFGSRDEYAQVERLAVSLLNNQEVQEDLRELLTAIQQYSHNHQTEGIMEVLENESLDQWVQGIEKSEHSFLYPDRLI</sequence>
<organism evidence="1 2">
    <name type="scientific">Alteribacter lacisalsi</name>
    <dbReference type="NCBI Taxonomy" id="2045244"/>
    <lineage>
        <taxon>Bacteria</taxon>
        <taxon>Bacillati</taxon>
        <taxon>Bacillota</taxon>
        <taxon>Bacilli</taxon>
        <taxon>Bacillales</taxon>
        <taxon>Bacillaceae</taxon>
        <taxon>Alteribacter</taxon>
    </lineage>
</organism>
<dbReference type="InterPro" id="IPR025547">
    <property type="entry name" value="YtzH"/>
</dbReference>